<dbReference type="AlphaFoldDB" id="A0A2M7H3L1"/>
<dbReference type="GO" id="GO:0046872">
    <property type="term" value="F:metal ion binding"/>
    <property type="evidence" value="ECO:0007669"/>
    <property type="project" value="UniProtKB-KW"/>
</dbReference>
<reference evidence="6 7" key="1">
    <citation type="submission" date="2017-09" db="EMBL/GenBank/DDBJ databases">
        <title>Depth-based differentiation of microbial function through sediment-hosted aquifers and enrichment of novel symbionts in the deep terrestrial subsurface.</title>
        <authorList>
            <person name="Probst A.J."/>
            <person name="Ladd B."/>
            <person name="Jarett J.K."/>
            <person name="Geller-Mcgrath D.E."/>
            <person name="Sieber C.M."/>
            <person name="Emerson J.B."/>
            <person name="Anantharaman K."/>
            <person name="Thomas B.C."/>
            <person name="Malmstrom R."/>
            <person name="Stieglmeier M."/>
            <person name="Klingl A."/>
            <person name="Woyke T."/>
            <person name="Ryan C.M."/>
            <person name="Banfield J.F."/>
        </authorList>
    </citation>
    <scope>NUCLEOTIDE SEQUENCE [LARGE SCALE GENOMIC DNA]</scope>
    <source>
        <strain evidence="6">CG15_BIG_FIL_POST_REV_8_21_14_020_45_12</strain>
    </source>
</reference>
<dbReference type="UniPathway" id="UPA00275">
    <property type="reaction ID" value="UER00399"/>
</dbReference>
<dbReference type="SUPFAM" id="SSF55821">
    <property type="entry name" value="YrdC/RibB"/>
    <property type="match status" value="1"/>
</dbReference>
<evidence type="ECO:0000256" key="4">
    <source>
        <dbReference type="ARBA" id="ARBA00022619"/>
    </source>
</evidence>
<protein>
    <recommendedName>
        <fullName evidence="3">3,4-dihydroxy-2-butanone-4-phosphate synthase</fullName>
        <ecNumber evidence="3">4.1.99.12</ecNumber>
    </recommendedName>
</protein>
<dbReference type="Gene3D" id="3.90.870.10">
    <property type="entry name" value="DHBP synthase"/>
    <property type="match status" value="1"/>
</dbReference>
<dbReference type="GO" id="GO:0005829">
    <property type="term" value="C:cytosol"/>
    <property type="evidence" value="ECO:0007669"/>
    <property type="project" value="TreeGrafter"/>
</dbReference>
<keyword evidence="4" id="KW-0686">Riboflavin biosynthesis</keyword>
<evidence type="ECO:0000256" key="2">
    <source>
        <dbReference type="ARBA" id="ARBA00004904"/>
    </source>
</evidence>
<evidence type="ECO:0000313" key="7">
    <source>
        <dbReference type="Proteomes" id="UP000230292"/>
    </source>
</evidence>
<comment type="function">
    <text evidence="1">Catalyzes the conversion of D-ribulose 5-phosphate to formate and 3,4-dihydroxy-2-butanone 4-phosphate.</text>
</comment>
<proteinExistence type="predicted"/>
<evidence type="ECO:0000256" key="1">
    <source>
        <dbReference type="ARBA" id="ARBA00002284"/>
    </source>
</evidence>
<dbReference type="GO" id="GO:0009231">
    <property type="term" value="P:riboflavin biosynthetic process"/>
    <property type="evidence" value="ECO:0007669"/>
    <property type="project" value="UniProtKB-UniPathway"/>
</dbReference>
<dbReference type="PANTHER" id="PTHR21327">
    <property type="entry name" value="GTP CYCLOHYDROLASE II-RELATED"/>
    <property type="match status" value="1"/>
</dbReference>
<sequence length="196" mass="21118">MIDQLEAVILEIKTGGIVAISDDEAREDEADLIVAAELITVEQMAFLIRYTSGIITVPMTAERLIELEIEVLKSDNPANFNTPFAMPVDLKSATRGGVSAAERLATVRALVDPATRPVELGRPGHVFPLQVHPDGLAGRQGHTEAALELMKRAGLQPIAVIGELMNDDGTMMRGKGLLDFLELNNIPLASIEALSR</sequence>
<dbReference type="InterPro" id="IPR000422">
    <property type="entry name" value="DHBP_synthase_RibB"/>
</dbReference>
<comment type="pathway">
    <text evidence="2">Cofactor biosynthesis; riboflavin biosynthesis; 2-hydroxy-3-oxobutyl phosphate from D-ribulose 5-phosphate: step 1/1.</text>
</comment>
<evidence type="ECO:0000256" key="3">
    <source>
        <dbReference type="ARBA" id="ARBA00012153"/>
    </source>
</evidence>
<comment type="caution">
    <text evidence="6">The sequence shown here is derived from an EMBL/GenBank/DDBJ whole genome shotgun (WGS) entry which is preliminary data.</text>
</comment>
<evidence type="ECO:0000313" key="6">
    <source>
        <dbReference type="EMBL" id="PIW36799.1"/>
    </source>
</evidence>
<dbReference type="EMBL" id="PFGC01000040">
    <property type="protein sequence ID" value="PIW36799.1"/>
    <property type="molecule type" value="Genomic_DNA"/>
</dbReference>
<dbReference type="Proteomes" id="UP000230292">
    <property type="component" value="Unassembled WGS sequence"/>
</dbReference>
<organism evidence="6 7">
    <name type="scientific">Candidatus Kerfeldbacteria bacterium CG15_BIG_FIL_POST_REV_8_21_14_020_45_12</name>
    <dbReference type="NCBI Taxonomy" id="2014247"/>
    <lineage>
        <taxon>Bacteria</taxon>
        <taxon>Candidatus Kerfeldiibacteriota</taxon>
    </lineage>
</organism>
<dbReference type="PANTHER" id="PTHR21327:SF18">
    <property type="entry name" value="3,4-DIHYDROXY-2-BUTANONE 4-PHOSPHATE SYNTHASE"/>
    <property type="match status" value="1"/>
</dbReference>
<keyword evidence="5" id="KW-0479">Metal-binding</keyword>
<dbReference type="Pfam" id="PF00926">
    <property type="entry name" value="DHBP_synthase"/>
    <property type="match status" value="1"/>
</dbReference>
<gene>
    <name evidence="6" type="ORF">COW24_03490</name>
</gene>
<name>A0A2M7H3L1_9BACT</name>
<dbReference type="EC" id="4.1.99.12" evidence="3"/>
<evidence type="ECO:0000256" key="5">
    <source>
        <dbReference type="ARBA" id="ARBA00022723"/>
    </source>
</evidence>
<accession>A0A2M7H3L1</accession>
<dbReference type="GO" id="GO:0008686">
    <property type="term" value="F:3,4-dihydroxy-2-butanone-4-phosphate synthase activity"/>
    <property type="evidence" value="ECO:0007669"/>
    <property type="project" value="UniProtKB-EC"/>
</dbReference>
<dbReference type="InterPro" id="IPR017945">
    <property type="entry name" value="DHBP_synth_RibB-like_a/b_dom"/>
</dbReference>